<dbReference type="Gene3D" id="1.10.287.70">
    <property type="match status" value="1"/>
</dbReference>
<dbReference type="PRINTS" id="PR01333">
    <property type="entry name" value="2POREKCHANEL"/>
</dbReference>
<keyword evidence="6 9" id="KW-0472">Membrane</keyword>
<dbReference type="PANTHER" id="PTHR11003:SF291">
    <property type="entry name" value="IP11374P"/>
    <property type="match status" value="1"/>
</dbReference>
<dbReference type="PANTHER" id="PTHR11003">
    <property type="entry name" value="POTASSIUM CHANNEL, SUBFAMILY K"/>
    <property type="match status" value="1"/>
</dbReference>
<keyword evidence="3 8" id="KW-0812">Transmembrane</keyword>
<dbReference type="Pfam" id="PF07885">
    <property type="entry name" value="Ion_trans_2"/>
    <property type="match status" value="2"/>
</dbReference>
<dbReference type="GO" id="GO:0022841">
    <property type="term" value="F:potassium ion leak channel activity"/>
    <property type="evidence" value="ECO:0007669"/>
    <property type="project" value="TreeGrafter"/>
</dbReference>
<keyword evidence="7 8" id="KW-0407">Ion channel</keyword>
<evidence type="ECO:0000313" key="11">
    <source>
        <dbReference type="EMBL" id="CAE0639531.1"/>
    </source>
</evidence>
<evidence type="ECO:0000259" key="10">
    <source>
        <dbReference type="Pfam" id="PF07885"/>
    </source>
</evidence>
<evidence type="ECO:0000256" key="4">
    <source>
        <dbReference type="ARBA" id="ARBA00022989"/>
    </source>
</evidence>
<gene>
    <name evidence="11" type="ORF">HAKA00212_LOCUS18346</name>
</gene>
<keyword evidence="4 9" id="KW-1133">Transmembrane helix</keyword>
<reference evidence="11" key="1">
    <citation type="submission" date="2021-01" db="EMBL/GenBank/DDBJ databases">
        <authorList>
            <person name="Corre E."/>
            <person name="Pelletier E."/>
            <person name="Niang G."/>
            <person name="Scheremetjew M."/>
            <person name="Finn R."/>
            <person name="Kale V."/>
            <person name="Holt S."/>
            <person name="Cochrane G."/>
            <person name="Meng A."/>
            <person name="Brown T."/>
            <person name="Cohen L."/>
        </authorList>
    </citation>
    <scope>NUCLEOTIDE SEQUENCE</scope>
    <source>
        <strain evidence="11">CCMP3107</strain>
    </source>
</reference>
<accession>A0A6V1TE77</accession>
<evidence type="ECO:0000256" key="8">
    <source>
        <dbReference type="RuleBase" id="RU003857"/>
    </source>
</evidence>
<evidence type="ECO:0000256" key="1">
    <source>
        <dbReference type="ARBA" id="ARBA00004141"/>
    </source>
</evidence>
<dbReference type="InterPro" id="IPR003280">
    <property type="entry name" value="2pore_dom_K_chnl"/>
</dbReference>
<proteinExistence type="inferred from homology"/>
<keyword evidence="5 8" id="KW-0406">Ion transport</keyword>
<feature type="transmembrane region" description="Helical" evidence="9">
    <location>
        <begin position="26"/>
        <end position="47"/>
    </location>
</feature>
<dbReference type="EMBL" id="HBIU01040287">
    <property type="protein sequence ID" value="CAE0639531.1"/>
    <property type="molecule type" value="Transcribed_RNA"/>
</dbReference>
<dbReference type="GO" id="GO:0005886">
    <property type="term" value="C:plasma membrane"/>
    <property type="evidence" value="ECO:0007669"/>
    <property type="project" value="TreeGrafter"/>
</dbReference>
<dbReference type="GO" id="GO:0015271">
    <property type="term" value="F:outward rectifier potassium channel activity"/>
    <property type="evidence" value="ECO:0007669"/>
    <property type="project" value="TreeGrafter"/>
</dbReference>
<evidence type="ECO:0000256" key="3">
    <source>
        <dbReference type="ARBA" id="ARBA00022692"/>
    </source>
</evidence>
<feature type="transmembrane region" description="Helical" evidence="9">
    <location>
        <begin position="192"/>
        <end position="212"/>
    </location>
</feature>
<feature type="domain" description="Potassium channel" evidence="10">
    <location>
        <begin position="117"/>
        <end position="172"/>
    </location>
</feature>
<sequence length="308" mass="33684">MDDLEPPKPNQNIDTLKAKTSHDTGALFKSIMLAVFLPVVALVVGGASMSKLEYAAEKARVGRYDTLLKELRNLTVSVDAILNGTSGVSSKFEDFMTEISPYLNGKESVPDVSDPFWNLEGSVFFCWTIMTTIGYGDYAPKTNGGKVFTFFFTIISVPLFVVALAHLSSMLAKAAEAVFREYHDRFCNNKNSYVPGIVSLGLFFLLVLSVGFSASQSDWSYLDACYFSIISLTTVGLGDYSPSLDNTNSWAFILYLWLGLLLVGAIISSMQNLYDVGASFVVEKGGDVVFGKKTPKKNQHEEEKGVGP</sequence>
<dbReference type="SUPFAM" id="SSF81324">
    <property type="entry name" value="Voltage-gated potassium channels"/>
    <property type="match status" value="2"/>
</dbReference>
<name>A0A6V1TE77_HETAK</name>
<feature type="domain" description="Potassium channel" evidence="10">
    <location>
        <begin position="202"/>
        <end position="272"/>
    </location>
</feature>
<dbReference type="GO" id="GO:0030322">
    <property type="term" value="P:stabilization of membrane potential"/>
    <property type="evidence" value="ECO:0007669"/>
    <property type="project" value="TreeGrafter"/>
</dbReference>
<organism evidence="11">
    <name type="scientific">Heterosigma akashiwo</name>
    <name type="common">Chromophytic alga</name>
    <name type="synonym">Heterosigma carterae</name>
    <dbReference type="NCBI Taxonomy" id="2829"/>
    <lineage>
        <taxon>Eukaryota</taxon>
        <taxon>Sar</taxon>
        <taxon>Stramenopiles</taxon>
        <taxon>Ochrophyta</taxon>
        <taxon>Raphidophyceae</taxon>
        <taxon>Chattonellales</taxon>
        <taxon>Chattonellaceae</taxon>
        <taxon>Heterosigma</taxon>
    </lineage>
</organism>
<feature type="transmembrane region" description="Helical" evidence="9">
    <location>
        <begin position="116"/>
        <end position="135"/>
    </location>
</feature>
<protein>
    <recommendedName>
        <fullName evidence="10">Potassium channel domain-containing protein</fullName>
    </recommendedName>
</protein>
<evidence type="ECO:0000256" key="5">
    <source>
        <dbReference type="ARBA" id="ARBA00023065"/>
    </source>
</evidence>
<keyword evidence="2 8" id="KW-0813">Transport</keyword>
<evidence type="ECO:0000256" key="2">
    <source>
        <dbReference type="ARBA" id="ARBA00022448"/>
    </source>
</evidence>
<dbReference type="InterPro" id="IPR013099">
    <property type="entry name" value="K_chnl_dom"/>
</dbReference>
<feature type="transmembrane region" description="Helical" evidence="9">
    <location>
        <begin position="147"/>
        <end position="172"/>
    </location>
</feature>
<dbReference type="AlphaFoldDB" id="A0A6V1TE77"/>
<evidence type="ECO:0000256" key="6">
    <source>
        <dbReference type="ARBA" id="ARBA00023136"/>
    </source>
</evidence>
<evidence type="ECO:0000256" key="7">
    <source>
        <dbReference type="ARBA" id="ARBA00023303"/>
    </source>
</evidence>
<evidence type="ECO:0000256" key="9">
    <source>
        <dbReference type="SAM" id="Phobius"/>
    </source>
</evidence>
<comment type="similarity">
    <text evidence="8">Belongs to the two pore domain potassium channel (TC 1.A.1.8) family.</text>
</comment>
<comment type="subcellular location">
    <subcellularLocation>
        <location evidence="1">Membrane</location>
        <topology evidence="1">Multi-pass membrane protein</topology>
    </subcellularLocation>
</comment>
<feature type="transmembrane region" description="Helical" evidence="9">
    <location>
        <begin position="249"/>
        <end position="267"/>
    </location>
</feature>